<sequence length="115" mass="13508">MKKIILFLRWLLACIMYGFYVLLSIRKNLSKPKMICNRGNKEEFRNCLNQNISIGSSYEELRLFLSEHGFVYAPNQLDKNNRFNFFWSANDLGNYKIAVIGLCDSELKVIEMEVI</sequence>
<protein>
    <submittedName>
        <fullName evidence="2">Uncharacterized protein</fullName>
    </submittedName>
</protein>
<dbReference type="KEGG" id="cyt:cce_2274"/>
<reference evidence="2 3" key="1">
    <citation type="journal article" date="2008" name="Proc. Natl. Acad. Sci. U.S.A.">
        <title>The genome of Cyanothece 51142, a unicellular diazotrophic cyanobacterium important in the marine nitrogen cycle.</title>
        <authorList>
            <person name="Welsh E.A."/>
            <person name="Liberton M."/>
            <person name="Stoeckel J."/>
            <person name="Loh T."/>
            <person name="Elvitigala T."/>
            <person name="Wang C."/>
            <person name="Wollam A."/>
            <person name="Fulton R.S."/>
            <person name="Clifton S.W."/>
            <person name="Jacobs J.M."/>
            <person name="Aurora R."/>
            <person name="Ghosh B.K."/>
            <person name="Sherman L.A."/>
            <person name="Smith R.D."/>
            <person name="Wilson R.K."/>
            <person name="Pakrasi H.B."/>
        </authorList>
    </citation>
    <scope>NUCLEOTIDE SEQUENCE [LARGE SCALE GENOMIC DNA]</scope>
    <source>
        <strain evidence="3">ATCC 51142 / BH68</strain>
    </source>
</reference>
<gene>
    <name evidence="2" type="ordered locus">cce_2274</name>
</gene>
<feature type="transmembrane region" description="Helical" evidence="1">
    <location>
        <begin position="6"/>
        <end position="25"/>
    </location>
</feature>
<keyword evidence="1" id="KW-0812">Transmembrane</keyword>
<evidence type="ECO:0000256" key="1">
    <source>
        <dbReference type="SAM" id="Phobius"/>
    </source>
</evidence>
<proteinExistence type="predicted"/>
<keyword evidence="3" id="KW-1185">Reference proteome</keyword>
<name>B1WPQ4_CROS5</name>
<dbReference type="OrthoDB" id="582460at2"/>
<accession>B1WPQ4</accession>
<dbReference type="Proteomes" id="UP000001203">
    <property type="component" value="Chromosome circular"/>
</dbReference>
<keyword evidence="1" id="KW-0472">Membrane</keyword>
<dbReference type="AlphaFoldDB" id="B1WPQ4"/>
<dbReference type="HOGENOM" id="CLU_2104945_0_0_3"/>
<evidence type="ECO:0000313" key="2">
    <source>
        <dbReference type="EMBL" id="ACB51624.1"/>
    </source>
</evidence>
<dbReference type="eggNOG" id="ENOG503219H">
    <property type="taxonomic scope" value="Bacteria"/>
</dbReference>
<organism evidence="2 3">
    <name type="scientific">Crocosphaera subtropica (strain ATCC 51142 / BH68)</name>
    <name type="common">Cyanothece sp. (strain ATCC 51142)</name>
    <dbReference type="NCBI Taxonomy" id="43989"/>
    <lineage>
        <taxon>Bacteria</taxon>
        <taxon>Bacillati</taxon>
        <taxon>Cyanobacteriota</taxon>
        <taxon>Cyanophyceae</taxon>
        <taxon>Oscillatoriophycideae</taxon>
        <taxon>Chroococcales</taxon>
        <taxon>Aphanothecaceae</taxon>
        <taxon>Crocosphaera</taxon>
        <taxon>Crocosphaera subtropica</taxon>
    </lineage>
</organism>
<keyword evidence="1" id="KW-1133">Transmembrane helix</keyword>
<evidence type="ECO:0000313" key="3">
    <source>
        <dbReference type="Proteomes" id="UP000001203"/>
    </source>
</evidence>
<dbReference type="EMBL" id="CP000806">
    <property type="protein sequence ID" value="ACB51624.1"/>
    <property type="molecule type" value="Genomic_DNA"/>
</dbReference>